<sequence>MKVFLSSNISSIEINFLPALIGSLIGFTSFLSIFANLTILIVLLHSNLIKSNPLYILSSLNLFNDIFHGFGFLVFLAPTSFTQNYFFKILEPFQPFWIFFMFVFQLSYYSSLLILMVIAINRMIAVVIPNKAHLINKRAVYYTVSAIYPTALLLTLIADYVLPCCRTNYSYKTYSYQFFVWNENKINYKNMLMDLPMNIITTVIILFCYGAIIAKVIYTNRKDLMKSGANTELKNSRRRSEIKCALHFALISTFFIAVWVSYRIFPLIVSSSSQEWYSLTGFFMILNISSNSIIYFTMNKEVQKQLIIFYRKLFGLQTQQFSNSQNLNNNGQERWAYQRATRLKPIQTKIYNCCVKYFCRKNS</sequence>
<reference evidence="7" key="1">
    <citation type="journal article" date="2020" name="Ecol. Evol.">
        <title>Genome structure and content of the rice root-knot nematode (Meloidogyne graminicola).</title>
        <authorList>
            <person name="Phan N.T."/>
            <person name="Danchin E.G.J."/>
            <person name="Klopp C."/>
            <person name="Perfus-Barbeoch L."/>
            <person name="Kozlowski D.K."/>
            <person name="Koutsovoulos G.D."/>
            <person name="Lopez-Roques C."/>
            <person name="Bouchez O."/>
            <person name="Zahm M."/>
            <person name="Besnard G."/>
            <person name="Bellafiore S."/>
        </authorList>
    </citation>
    <scope>NUCLEOTIDE SEQUENCE</scope>
    <source>
        <strain evidence="7">VN-18</strain>
    </source>
</reference>
<evidence type="ECO:0000256" key="5">
    <source>
        <dbReference type="SAM" id="Phobius"/>
    </source>
</evidence>
<dbReference type="EMBL" id="JABEBT010000098">
    <property type="protein sequence ID" value="KAF7632614.1"/>
    <property type="molecule type" value="Genomic_DNA"/>
</dbReference>
<keyword evidence="2 5" id="KW-0812">Transmembrane</keyword>
<feature type="transmembrane region" description="Helical" evidence="5">
    <location>
        <begin position="139"/>
        <end position="162"/>
    </location>
</feature>
<dbReference type="InterPro" id="IPR017452">
    <property type="entry name" value="GPCR_Rhodpsn_7TM"/>
</dbReference>
<dbReference type="PROSITE" id="PS50262">
    <property type="entry name" value="G_PROTEIN_RECEP_F1_2"/>
    <property type="match status" value="1"/>
</dbReference>
<dbReference type="Pfam" id="PF00001">
    <property type="entry name" value="7tm_1"/>
    <property type="match status" value="1"/>
</dbReference>
<evidence type="ECO:0000313" key="7">
    <source>
        <dbReference type="EMBL" id="KAF7632614.1"/>
    </source>
</evidence>
<feature type="transmembrane region" description="Helical" evidence="5">
    <location>
        <begin position="20"/>
        <end position="42"/>
    </location>
</feature>
<evidence type="ECO:0000256" key="3">
    <source>
        <dbReference type="ARBA" id="ARBA00022989"/>
    </source>
</evidence>
<keyword evidence="3 5" id="KW-1133">Transmembrane helix</keyword>
<dbReference type="GO" id="GO:0016020">
    <property type="term" value="C:membrane"/>
    <property type="evidence" value="ECO:0007669"/>
    <property type="project" value="UniProtKB-SubCell"/>
</dbReference>
<keyword evidence="4 5" id="KW-0472">Membrane</keyword>
<dbReference type="PANTHER" id="PTHR22718">
    <property type="entry name" value="SERPENTINE RECEPTOR, CLASS X"/>
    <property type="match status" value="1"/>
</dbReference>
<name>A0A8S9ZH30_9BILA</name>
<dbReference type="Gene3D" id="1.20.1070.10">
    <property type="entry name" value="Rhodopsin 7-helix transmembrane proteins"/>
    <property type="match status" value="1"/>
</dbReference>
<feature type="transmembrane region" description="Helical" evidence="5">
    <location>
        <begin position="96"/>
        <end position="118"/>
    </location>
</feature>
<evidence type="ECO:0000256" key="2">
    <source>
        <dbReference type="ARBA" id="ARBA00022692"/>
    </source>
</evidence>
<evidence type="ECO:0000259" key="6">
    <source>
        <dbReference type="PROSITE" id="PS50262"/>
    </source>
</evidence>
<organism evidence="7 8">
    <name type="scientific">Meloidogyne graminicola</name>
    <dbReference type="NCBI Taxonomy" id="189291"/>
    <lineage>
        <taxon>Eukaryota</taxon>
        <taxon>Metazoa</taxon>
        <taxon>Ecdysozoa</taxon>
        <taxon>Nematoda</taxon>
        <taxon>Chromadorea</taxon>
        <taxon>Rhabditida</taxon>
        <taxon>Tylenchina</taxon>
        <taxon>Tylenchomorpha</taxon>
        <taxon>Tylenchoidea</taxon>
        <taxon>Meloidogynidae</taxon>
        <taxon>Meloidogyninae</taxon>
        <taxon>Meloidogyne</taxon>
    </lineage>
</organism>
<feature type="transmembrane region" description="Helical" evidence="5">
    <location>
        <begin position="276"/>
        <end position="296"/>
    </location>
</feature>
<accession>A0A8S9ZH30</accession>
<comment type="caution">
    <text evidence="7">The sequence shown here is derived from an EMBL/GenBank/DDBJ whole genome shotgun (WGS) entry which is preliminary data.</text>
</comment>
<gene>
    <name evidence="7" type="ORF">Mgra_00007990</name>
</gene>
<evidence type="ECO:0000256" key="1">
    <source>
        <dbReference type="ARBA" id="ARBA00004370"/>
    </source>
</evidence>
<dbReference type="GO" id="GO:0004930">
    <property type="term" value="F:G protein-coupled receptor activity"/>
    <property type="evidence" value="ECO:0007669"/>
    <property type="project" value="InterPro"/>
</dbReference>
<feature type="transmembrane region" description="Helical" evidence="5">
    <location>
        <begin position="54"/>
        <end position="76"/>
    </location>
</feature>
<protein>
    <recommendedName>
        <fullName evidence="6">G-protein coupled receptors family 1 profile domain-containing protein</fullName>
    </recommendedName>
</protein>
<comment type="subcellular location">
    <subcellularLocation>
        <location evidence="1">Membrane</location>
    </subcellularLocation>
</comment>
<dbReference type="SUPFAM" id="SSF81321">
    <property type="entry name" value="Family A G protein-coupled receptor-like"/>
    <property type="match status" value="1"/>
</dbReference>
<dbReference type="AlphaFoldDB" id="A0A8S9ZH30"/>
<dbReference type="CDD" id="cd00637">
    <property type="entry name" value="7tm_classA_rhodopsin-like"/>
    <property type="match status" value="1"/>
</dbReference>
<feature type="transmembrane region" description="Helical" evidence="5">
    <location>
        <begin position="244"/>
        <end position="264"/>
    </location>
</feature>
<keyword evidence="8" id="KW-1185">Reference proteome</keyword>
<dbReference type="PANTHER" id="PTHR22718:SF11">
    <property type="entry name" value="7TM GPCR SERPENTINE RECEPTOR CLASS X (SRX) DOMAIN-CONTAINING PROTEIN"/>
    <property type="match status" value="1"/>
</dbReference>
<evidence type="ECO:0000256" key="4">
    <source>
        <dbReference type="ARBA" id="ARBA00023136"/>
    </source>
</evidence>
<proteinExistence type="predicted"/>
<dbReference type="Proteomes" id="UP000605970">
    <property type="component" value="Unassembled WGS sequence"/>
</dbReference>
<feature type="transmembrane region" description="Helical" evidence="5">
    <location>
        <begin position="199"/>
        <end position="218"/>
    </location>
</feature>
<feature type="domain" description="G-protein coupled receptors family 1 profile" evidence="6">
    <location>
        <begin position="35"/>
        <end position="295"/>
    </location>
</feature>
<dbReference type="InterPro" id="IPR000276">
    <property type="entry name" value="GPCR_Rhodpsn"/>
</dbReference>
<evidence type="ECO:0000313" key="8">
    <source>
        <dbReference type="Proteomes" id="UP000605970"/>
    </source>
</evidence>
<dbReference type="OrthoDB" id="5846501at2759"/>
<dbReference type="PRINTS" id="PR00237">
    <property type="entry name" value="GPCRRHODOPSN"/>
</dbReference>